<evidence type="ECO:0000256" key="7">
    <source>
        <dbReference type="SAM" id="Phobius"/>
    </source>
</evidence>
<sequence>MVRVAAALCSTTVLTAGLGFVFWAVAARLGTPEIVGRSAAVISAMEFIATFATLGLHTLLIAELPRRTGTDTKRLVVTTFGIAGCVAFVAATGFALVHHILADSTWMYGTPPGVLLFAFATAVSTVTIVVDGALIGFQQSRRQVLRNLTFAVVKLAALPLAAYLAGLSPRIILLCWLLGNIVSLLFLAARVENLGGWLRMLPSPRGFIPIWRTAAGHHWVNVATQAPRLALPIMVAAQLGDEANAGFYAALLMVTFIWIIPNHLGTAMFALHSGDPQHFRTGLDMALKLSAVVSAAAALGGPILAGPLLAVFGPTYVDARYCLMALLICTFCGAIKSIYIAVRRAQGALGRAARAAVLGALLELAAAEVGLQVAGVTGVGVAMGAATAIEAVCFWPAISKARAQSADEAPKGGCDADSGGPQRVRLAEHR</sequence>
<feature type="transmembrane region" description="Helical" evidence="7">
    <location>
        <begin position="321"/>
        <end position="342"/>
    </location>
</feature>
<gene>
    <name evidence="8" type="ORF">BN977_02260</name>
</gene>
<dbReference type="PANTHER" id="PTHR30250:SF26">
    <property type="entry name" value="PSMA PROTEIN"/>
    <property type="match status" value="1"/>
</dbReference>
<keyword evidence="8" id="KW-0436">Ligase</keyword>
<evidence type="ECO:0000256" key="6">
    <source>
        <dbReference type="SAM" id="MobiDB-lite"/>
    </source>
</evidence>
<dbReference type="AlphaFoldDB" id="W9APN8"/>
<feature type="transmembrane region" description="Helical" evidence="7">
    <location>
        <begin position="74"/>
        <end position="101"/>
    </location>
</feature>
<dbReference type="GO" id="GO:0005886">
    <property type="term" value="C:plasma membrane"/>
    <property type="evidence" value="ECO:0007669"/>
    <property type="project" value="UniProtKB-SubCell"/>
</dbReference>
<dbReference type="InterPro" id="IPR050833">
    <property type="entry name" value="Poly_Biosynth_Transport"/>
</dbReference>
<keyword evidence="5 7" id="KW-0472">Membrane</keyword>
<feature type="transmembrane region" description="Helical" evidence="7">
    <location>
        <begin position="291"/>
        <end position="312"/>
    </location>
</feature>
<feature type="transmembrane region" description="Helical" evidence="7">
    <location>
        <begin position="144"/>
        <end position="165"/>
    </location>
</feature>
<organism evidence="8 9">
    <name type="scientific">Mycolicibacterium cosmeticum</name>
    <dbReference type="NCBI Taxonomy" id="258533"/>
    <lineage>
        <taxon>Bacteria</taxon>
        <taxon>Bacillati</taxon>
        <taxon>Actinomycetota</taxon>
        <taxon>Actinomycetes</taxon>
        <taxon>Mycobacteriales</taxon>
        <taxon>Mycobacteriaceae</taxon>
        <taxon>Mycolicibacterium</taxon>
    </lineage>
</organism>
<evidence type="ECO:0000256" key="1">
    <source>
        <dbReference type="ARBA" id="ARBA00004651"/>
    </source>
</evidence>
<reference evidence="8" key="2">
    <citation type="submission" date="2014-03" db="EMBL/GenBank/DDBJ databases">
        <authorList>
            <person name="Urmite Genomes"/>
        </authorList>
    </citation>
    <scope>NUCLEOTIDE SEQUENCE</scope>
    <source>
        <strain evidence="8">DSM 44829</strain>
    </source>
</reference>
<evidence type="ECO:0000313" key="9">
    <source>
        <dbReference type="Proteomes" id="UP000028870"/>
    </source>
</evidence>
<accession>W9APN8</accession>
<evidence type="ECO:0000313" key="8">
    <source>
        <dbReference type="EMBL" id="CDO07453.1"/>
    </source>
</evidence>
<name>W9APN8_MYCCO</name>
<keyword evidence="9" id="KW-1185">Reference proteome</keyword>
<feature type="transmembrane region" description="Helical" evidence="7">
    <location>
        <begin position="247"/>
        <end position="271"/>
    </location>
</feature>
<keyword evidence="2" id="KW-1003">Cell membrane</keyword>
<feature type="transmembrane region" description="Helical" evidence="7">
    <location>
        <begin position="171"/>
        <end position="191"/>
    </location>
</feature>
<dbReference type="InterPro" id="IPR002797">
    <property type="entry name" value="Polysacc_synth"/>
</dbReference>
<dbReference type="eggNOG" id="COG2244">
    <property type="taxonomic scope" value="Bacteria"/>
</dbReference>
<dbReference type="Pfam" id="PF01943">
    <property type="entry name" value="Polysacc_synt"/>
    <property type="match status" value="1"/>
</dbReference>
<evidence type="ECO:0000256" key="3">
    <source>
        <dbReference type="ARBA" id="ARBA00022692"/>
    </source>
</evidence>
<keyword evidence="3 7" id="KW-0812">Transmembrane</keyword>
<dbReference type="GO" id="GO:0016874">
    <property type="term" value="F:ligase activity"/>
    <property type="evidence" value="ECO:0007669"/>
    <property type="project" value="UniProtKB-KW"/>
</dbReference>
<dbReference type="RefSeq" id="WP_036397592.1">
    <property type="nucleotide sequence ID" value="NZ_CCBB010000001.1"/>
</dbReference>
<keyword evidence="4 7" id="KW-1133">Transmembrane helix</keyword>
<proteinExistence type="predicted"/>
<feature type="transmembrane region" description="Helical" evidence="7">
    <location>
        <begin position="42"/>
        <end position="62"/>
    </location>
</feature>
<evidence type="ECO:0000256" key="5">
    <source>
        <dbReference type="ARBA" id="ARBA00023136"/>
    </source>
</evidence>
<dbReference type="PANTHER" id="PTHR30250">
    <property type="entry name" value="PST FAMILY PREDICTED COLANIC ACID TRANSPORTER"/>
    <property type="match status" value="1"/>
</dbReference>
<feature type="transmembrane region" description="Helical" evidence="7">
    <location>
        <begin position="113"/>
        <end position="137"/>
    </location>
</feature>
<dbReference type="Proteomes" id="UP000028870">
    <property type="component" value="Unassembled WGS sequence"/>
</dbReference>
<protein>
    <submittedName>
        <fullName evidence="8">AMP-dependent synthetase and ligase</fullName>
    </submittedName>
</protein>
<comment type="subcellular location">
    <subcellularLocation>
        <location evidence="1">Cell membrane</location>
        <topology evidence="1">Multi-pass membrane protein</topology>
    </subcellularLocation>
</comment>
<dbReference type="OrthoDB" id="3204481at2"/>
<dbReference type="EMBL" id="CCBB010000001">
    <property type="protein sequence ID" value="CDO07453.1"/>
    <property type="molecule type" value="Genomic_DNA"/>
</dbReference>
<reference evidence="8" key="1">
    <citation type="submission" date="2014-03" db="EMBL/GenBank/DDBJ databases">
        <title>Draft Genome Sequence of Mycobacterium cosmeticum DSM 44829.</title>
        <authorList>
            <person name="Croce O."/>
            <person name="Robert C."/>
            <person name="Raoult D."/>
            <person name="Drancourt M."/>
        </authorList>
    </citation>
    <scope>NUCLEOTIDE SEQUENCE [LARGE SCALE GENOMIC DNA]</scope>
    <source>
        <strain evidence="8">DSM 44829</strain>
    </source>
</reference>
<evidence type="ECO:0000256" key="2">
    <source>
        <dbReference type="ARBA" id="ARBA00022475"/>
    </source>
</evidence>
<feature type="region of interest" description="Disordered" evidence="6">
    <location>
        <begin position="407"/>
        <end position="430"/>
    </location>
</feature>
<evidence type="ECO:0000256" key="4">
    <source>
        <dbReference type="ARBA" id="ARBA00022989"/>
    </source>
</evidence>
<comment type="caution">
    <text evidence="8">The sequence shown here is derived from an EMBL/GenBank/DDBJ whole genome shotgun (WGS) entry which is preliminary data.</text>
</comment>
<dbReference type="STRING" id="258533.BN977_02260"/>